<dbReference type="SMART" id="SM00273">
    <property type="entry name" value="ENTH"/>
    <property type="match status" value="1"/>
</dbReference>
<dbReference type="GO" id="GO:0030136">
    <property type="term" value="C:clathrin-coated vesicle"/>
    <property type="evidence" value="ECO:0007669"/>
    <property type="project" value="InterPro"/>
</dbReference>
<name>A0A0D2AI80_9PEZI</name>
<dbReference type="OrthoDB" id="44015at2759"/>
<evidence type="ECO:0000313" key="4">
    <source>
        <dbReference type="Proteomes" id="UP000053259"/>
    </source>
</evidence>
<dbReference type="GO" id="GO:0048268">
    <property type="term" value="P:clathrin coat assembly"/>
    <property type="evidence" value="ECO:0007669"/>
    <property type="project" value="InterPro"/>
</dbReference>
<evidence type="ECO:0000259" key="2">
    <source>
        <dbReference type="PROSITE" id="PS50942"/>
    </source>
</evidence>
<dbReference type="SUPFAM" id="SSF89009">
    <property type="entry name" value="GAT-like domain"/>
    <property type="match status" value="1"/>
</dbReference>
<dbReference type="InParanoid" id="A0A0D2AI80"/>
<dbReference type="InterPro" id="IPR014712">
    <property type="entry name" value="ANTH_dom_sf"/>
</dbReference>
<dbReference type="Gene3D" id="1.20.58.150">
    <property type="entry name" value="ANTH domain"/>
    <property type="match status" value="1"/>
</dbReference>
<dbReference type="SUPFAM" id="SSF48464">
    <property type="entry name" value="ENTH/VHS domain"/>
    <property type="match status" value="1"/>
</dbReference>
<dbReference type="InterPro" id="IPR045192">
    <property type="entry name" value="AP180-like"/>
</dbReference>
<feature type="region of interest" description="Disordered" evidence="1">
    <location>
        <begin position="291"/>
        <end position="325"/>
    </location>
</feature>
<evidence type="ECO:0000256" key="1">
    <source>
        <dbReference type="SAM" id="MobiDB-lite"/>
    </source>
</evidence>
<dbReference type="RefSeq" id="XP_016208493.1">
    <property type="nucleotide sequence ID" value="XM_016363678.1"/>
</dbReference>
<feature type="domain" description="ENTH" evidence="2">
    <location>
        <begin position="8"/>
        <end position="136"/>
    </location>
</feature>
<gene>
    <name evidence="3" type="ORF">PV09_09591</name>
</gene>
<dbReference type="EMBL" id="KN847615">
    <property type="protein sequence ID" value="KIV98623.1"/>
    <property type="molecule type" value="Genomic_DNA"/>
</dbReference>
<evidence type="ECO:0000313" key="3">
    <source>
        <dbReference type="EMBL" id="KIV98623.1"/>
    </source>
</evidence>
<accession>A0A0D2AI80</accession>
<keyword evidence="4" id="KW-1185">Reference proteome</keyword>
<dbReference type="Proteomes" id="UP000053259">
    <property type="component" value="Unassembled WGS sequence"/>
</dbReference>
<dbReference type="GO" id="GO:0005905">
    <property type="term" value="C:clathrin-coated pit"/>
    <property type="evidence" value="ECO:0007669"/>
    <property type="project" value="TreeGrafter"/>
</dbReference>
<protein>
    <recommendedName>
        <fullName evidence="2">ENTH domain-containing protein</fullName>
    </recommendedName>
</protein>
<dbReference type="STRING" id="253628.A0A0D2AI80"/>
<dbReference type="FunCoup" id="A0A0D2AI80">
    <property type="interactions" value="422"/>
</dbReference>
<dbReference type="AlphaFoldDB" id="A0A0D2AI80"/>
<dbReference type="GeneID" id="27317564"/>
<dbReference type="PANTHER" id="PTHR22951:SF5">
    <property type="entry name" value="PHOSPHATIDYLINOSITOL-BINDING CLATHRIN ASSEMBLY PROTEIN LAP"/>
    <property type="match status" value="1"/>
</dbReference>
<organism evidence="3 4">
    <name type="scientific">Verruconis gallopava</name>
    <dbReference type="NCBI Taxonomy" id="253628"/>
    <lineage>
        <taxon>Eukaryota</taxon>
        <taxon>Fungi</taxon>
        <taxon>Dikarya</taxon>
        <taxon>Ascomycota</taxon>
        <taxon>Pezizomycotina</taxon>
        <taxon>Dothideomycetes</taxon>
        <taxon>Pleosporomycetidae</taxon>
        <taxon>Venturiales</taxon>
        <taxon>Sympoventuriaceae</taxon>
        <taxon>Verruconis</taxon>
    </lineage>
</organism>
<sequence>MRRSIIDLIQSRKSAVKKSIKHATKAKIEPPNAKYIESILLATHASKQGVIDVNKLLQKRLCRPEWMTVFKSLIIIHLMIREGEPDVVMPYLSHNLLENIVFEEGMKRKAQGRNINTYSEYLIQRVTSYSLTNFDFIRANSSHVRSLGVDGGLISGIENLQELLKALLRCNFFTFESENAISLAAFRLLVLDLLSLFRAVSEGMANILHNFLQMSKEDAYKAVQTYRVFVEQVESIETYFSSTQEQLSSIGVEIPIIKKTSTILVDQLKNYVMDPEFQTVEHQYSCARDGTKVSSELIQSDTEPSRDCDSDPEPNAPREAPDWQP</sequence>
<dbReference type="GO" id="GO:0005545">
    <property type="term" value="F:1-phosphatidylinositol binding"/>
    <property type="evidence" value="ECO:0007669"/>
    <property type="project" value="InterPro"/>
</dbReference>
<dbReference type="Pfam" id="PF07651">
    <property type="entry name" value="ANTH"/>
    <property type="match status" value="1"/>
</dbReference>
<dbReference type="PROSITE" id="PS50942">
    <property type="entry name" value="ENTH"/>
    <property type="match status" value="1"/>
</dbReference>
<dbReference type="GO" id="GO:0032050">
    <property type="term" value="F:clathrin heavy chain binding"/>
    <property type="evidence" value="ECO:0007669"/>
    <property type="project" value="TreeGrafter"/>
</dbReference>
<dbReference type="GO" id="GO:0072583">
    <property type="term" value="P:clathrin-dependent endocytosis"/>
    <property type="evidence" value="ECO:0007669"/>
    <property type="project" value="InterPro"/>
</dbReference>
<proteinExistence type="predicted"/>
<dbReference type="GO" id="GO:0005546">
    <property type="term" value="F:phosphatidylinositol-4,5-bisphosphate binding"/>
    <property type="evidence" value="ECO:0007669"/>
    <property type="project" value="TreeGrafter"/>
</dbReference>
<dbReference type="HOGENOM" id="CLU_855803_0_0_1"/>
<dbReference type="Gene3D" id="1.25.40.90">
    <property type="match status" value="1"/>
</dbReference>
<dbReference type="InterPro" id="IPR011417">
    <property type="entry name" value="ANTH_dom"/>
</dbReference>
<dbReference type="GO" id="GO:0006900">
    <property type="term" value="P:vesicle budding from membrane"/>
    <property type="evidence" value="ECO:0007669"/>
    <property type="project" value="TreeGrafter"/>
</dbReference>
<dbReference type="CDD" id="cd16988">
    <property type="entry name" value="ANTH_N_YAP180"/>
    <property type="match status" value="1"/>
</dbReference>
<feature type="compositionally biased region" description="Polar residues" evidence="1">
    <location>
        <begin position="292"/>
        <end position="302"/>
    </location>
</feature>
<dbReference type="InterPro" id="IPR008942">
    <property type="entry name" value="ENTH_VHS"/>
</dbReference>
<dbReference type="GO" id="GO:0000149">
    <property type="term" value="F:SNARE binding"/>
    <property type="evidence" value="ECO:0007669"/>
    <property type="project" value="TreeGrafter"/>
</dbReference>
<dbReference type="PANTHER" id="PTHR22951">
    <property type="entry name" value="CLATHRIN ASSEMBLY PROTEIN"/>
    <property type="match status" value="1"/>
</dbReference>
<reference evidence="3 4" key="1">
    <citation type="submission" date="2015-01" db="EMBL/GenBank/DDBJ databases">
        <title>The Genome Sequence of Ochroconis gallopava CBS43764.</title>
        <authorList>
            <consortium name="The Broad Institute Genomics Platform"/>
            <person name="Cuomo C."/>
            <person name="de Hoog S."/>
            <person name="Gorbushina A."/>
            <person name="Stielow B."/>
            <person name="Teixiera M."/>
            <person name="Abouelleil A."/>
            <person name="Chapman S.B."/>
            <person name="Priest M."/>
            <person name="Young S.K."/>
            <person name="Wortman J."/>
            <person name="Nusbaum C."/>
            <person name="Birren B."/>
        </authorList>
    </citation>
    <scope>NUCLEOTIDE SEQUENCE [LARGE SCALE GENOMIC DNA]</scope>
    <source>
        <strain evidence="3 4">CBS 43764</strain>
    </source>
</reference>
<dbReference type="VEuPathDB" id="FungiDB:PV09_09591"/>
<dbReference type="InterPro" id="IPR013809">
    <property type="entry name" value="ENTH"/>
</dbReference>